<dbReference type="OrthoDB" id="1117715at2"/>
<evidence type="ECO:0000313" key="1">
    <source>
        <dbReference type="EMBL" id="EAY24339.1"/>
    </source>
</evidence>
<gene>
    <name evidence="1" type="ORF">M23134_05965</name>
</gene>
<reference evidence="1 2" key="1">
    <citation type="submission" date="2007-01" db="EMBL/GenBank/DDBJ databases">
        <authorList>
            <person name="Haygood M."/>
            <person name="Podell S."/>
            <person name="Anderson C."/>
            <person name="Hopkinson B."/>
            <person name="Roe K."/>
            <person name="Barbeau K."/>
            <person name="Gaasterland T."/>
            <person name="Ferriera S."/>
            <person name="Johnson J."/>
            <person name="Kravitz S."/>
            <person name="Beeson K."/>
            <person name="Sutton G."/>
            <person name="Rogers Y.-H."/>
            <person name="Friedman R."/>
            <person name="Frazier M."/>
            <person name="Venter J.C."/>
        </authorList>
    </citation>
    <scope>NUCLEOTIDE SEQUENCE [LARGE SCALE GENOMIC DNA]</scope>
    <source>
        <strain evidence="1 2">ATCC 23134</strain>
    </source>
</reference>
<evidence type="ECO:0008006" key="3">
    <source>
        <dbReference type="Google" id="ProtNLM"/>
    </source>
</evidence>
<dbReference type="EMBL" id="AAWS01000073">
    <property type="protein sequence ID" value="EAY24339.1"/>
    <property type="molecule type" value="Genomic_DNA"/>
</dbReference>
<dbReference type="InterPro" id="IPR046239">
    <property type="entry name" value="DUF6272"/>
</dbReference>
<protein>
    <recommendedName>
        <fullName evidence="3">Histidine kinase/HSP90-like ATPase domain-containing protein</fullName>
    </recommendedName>
</protein>
<dbReference type="NCBIfam" id="NF038262">
    <property type="entry name" value="SiaB_fam_kinase"/>
    <property type="match status" value="1"/>
</dbReference>
<keyword evidence="2" id="KW-1185">Reference proteome</keyword>
<comment type="caution">
    <text evidence="1">The sequence shown here is derived from an EMBL/GenBank/DDBJ whole genome shotgun (WGS) entry which is preliminary data.</text>
</comment>
<dbReference type="Pfam" id="PF19788">
    <property type="entry name" value="DUF6272"/>
    <property type="match status" value="1"/>
</dbReference>
<sequence>MLLDDLRNLRKTVASESILFSYRGEITQELMVYFLRIVDKKLIGSKESPLIRRRILNIMIESLQNAVKHARDWYNESEIEPENEAIFLLSRRDDKYLLINGNAVKNDVKPFIERKIENINSLSSDKQRKLFRNIIKYGVYGSKGGAGLGFVDMARKSGDLINFDFEEIDEKYSYFTYLITLDRNSIPEPDLTPKPNTVSTV</sequence>
<dbReference type="Proteomes" id="UP000004095">
    <property type="component" value="Unassembled WGS sequence"/>
</dbReference>
<proteinExistence type="predicted"/>
<dbReference type="eggNOG" id="ENOG503106Q">
    <property type="taxonomic scope" value="Bacteria"/>
</dbReference>
<dbReference type="RefSeq" id="WP_002705068.1">
    <property type="nucleotide sequence ID" value="NZ_AAWS01000073.1"/>
</dbReference>
<name>A1ZZ80_MICM2</name>
<organism evidence="1 2">
    <name type="scientific">Microscilla marina ATCC 23134</name>
    <dbReference type="NCBI Taxonomy" id="313606"/>
    <lineage>
        <taxon>Bacteria</taxon>
        <taxon>Pseudomonadati</taxon>
        <taxon>Bacteroidota</taxon>
        <taxon>Cytophagia</taxon>
        <taxon>Cytophagales</taxon>
        <taxon>Microscillaceae</taxon>
        <taxon>Microscilla</taxon>
    </lineage>
</organism>
<accession>A1ZZ80</accession>
<evidence type="ECO:0000313" key="2">
    <source>
        <dbReference type="Proteomes" id="UP000004095"/>
    </source>
</evidence>
<dbReference type="AlphaFoldDB" id="A1ZZ80"/>